<dbReference type="AlphaFoldDB" id="A0A7Y9EPX0"/>
<comment type="caution">
    <text evidence="8">The sequence shown here is derived from an EMBL/GenBank/DDBJ whole genome shotgun (WGS) entry which is preliminary data.</text>
</comment>
<feature type="compositionally biased region" description="Polar residues" evidence="6">
    <location>
        <begin position="399"/>
        <end position="419"/>
    </location>
</feature>
<evidence type="ECO:0000313" key="8">
    <source>
        <dbReference type="EMBL" id="NYD51765.1"/>
    </source>
</evidence>
<dbReference type="PANTHER" id="PTHR23513">
    <property type="entry name" value="INTEGRAL MEMBRANE EFFLUX PROTEIN-RELATED"/>
    <property type="match status" value="1"/>
</dbReference>
<evidence type="ECO:0000256" key="6">
    <source>
        <dbReference type="SAM" id="MobiDB-lite"/>
    </source>
</evidence>
<feature type="transmembrane region" description="Helical" evidence="7">
    <location>
        <begin position="137"/>
        <end position="154"/>
    </location>
</feature>
<keyword evidence="2" id="KW-1003">Cell membrane</keyword>
<evidence type="ECO:0000313" key="9">
    <source>
        <dbReference type="Proteomes" id="UP000529783"/>
    </source>
</evidence>
<feature type="region of interest" description="Disordered" evidence="6">
    <location>
        <begin position="396"/>
        <end position="419"/>
    </location>
</feature>
<keyword evidence="5 7" id="KW-0472">Membrane</keyword>
<feature type="transmembrane region" description="Helical" evidence="7">
    <location>
        <begin position="33"/>
        <end position="57"/>
    </location>
</feature>
<dbReference type="Proteomes" id="UP000529783">
    <property type="component" value="Unassembled WGS sequence"/>
</dbReference>
<feature type="transmembrane region" description="Helical" evidence="7">
    <location>
        <begin position="200"/>
        <end position="227"/>
    </location>
</feature>
<dbReference type="Pfam" id="PF07690">
    <property type="entry name" value="MFS_1"/>
    <property type="match status" value="1"/>
</dbReference>
<feature type="transmembrane region" description="Helical" evidence="7">
    <location>
        <begin position="360"/>
        <end position="379"/>
    </location>
</feature>
<evidence type="ECO:0000256" key="4">
    <source>
        <dbReference type="ARBA" id="ARBA00022989"/>
    </source>
</evidence>
<keyword evidence="9" id="KW-1185">Reference proteome</keyword>
<protein>
    <submittedName>
        <fullName evidence="8">Putative MFS family arabinose efflux permease</fullName>
    </submittedName>
</protein>
<name>A0A7Y9EPX0_9ACTN</name>
<evidence type="ECO:0000256" key="2">
    <source>
        <dbReference type="ARBA" id="ARBA00022475"/>
    </source>
</evidence>
<dbReference type="InterPro" id="IPR036259">
    <property type="entry name" value="MFS_trans_sf"/>
</dbReference>
<feature type="transmembrane region" description="Helical" evidence="7">
    <location>
        <begin position="91"/>
        <end position="116"/>
    </location>
</feature>
<reference evidence="8 9" key="1">
    <citation type="submission" date="2020-07" db="EMBL/GenBank/DDBJ databases">
        <title>Sequencing the genomes of 1000 actinobacteria strains.</title>
        <authorList>
            <person name="Klenk H.-P."/>
        </authorList>
    </citation>
    <scope>NUCLEOTIDE SEQUENCE [LARGE SCALE GENOMIC DNA]</scope>
    <source>
        <strain evidence="8 9">DSM 40398</strain>
    </source>
</reference>
<feature type="transmembrane region" description="Helical" evidence="7">
    <location>
        <begin position="325"/>
        <end position="348"/>
    </location>
</feature>
<organism evidence="8 9">
    <name type="scientific">Actinomadura luteofluorescens</name>
    <dbReference type="NCBI Taxonomy" id="46163"/>
    <lineage>
        <taxon>Bacteria</taxon>
        <taxon>Bacillati</taxon>
        <taxon>Actinomycetota</taxon>
        <taxon>Actinomycetes</taxon>
        <taxon>Streptosporangiales</taxon>
        <taxon>Thermomonosporaceae</taxon>
        <taxon>Actinomadura</taxon>
    </lineage>
</organism>
<dbReference type="InterPro" id="IPR011701">
    <property type="entry name" value="MFS"/>
</dbReference>
<evidence type="ECO:0000256" key="3">
    <source>
        <dbReference type="ARBA" id="ARBA00022692"/>
    </source>
</evidence>
<dbReference type="GO" id="GO:0005886">
    <property type="term" value="C:plasma membrane"/>
    <property type="evidence" value="ECO:0007669"/>
    <property type="project" value="UniProtKB-SubCell"/>
</dbReference>
<evidence type="ECO:0000256" key="1">
    <source>
        <dbReference type="ARBA" id="ARBA00004651"/>
    </source>
</evidence>
<feature type="transmembrane region" description="Helical" evidence="7">
    <location>
        <begin position="239"/>
        <end position="259"/>
    </location>
</feature>
<comment type="subcellular location">
    <subcellularLocation>
        <location evidence="1">Cell membrane</location>
        <topology evidence="1">Multi-pass membrane protein</topology>
    </subcellularLocation>
</comment>
<dbReference type="EMBL" id="JACCBA010000001">
    <property type="protein sequence ID" value="NYD51765.1"/>
    <property type="molecule type" value="Genomic_DNA"/>
</dbReference>
<dbReference type="SUPFAM" id="SSF103473">
    <property type="entry name" value="MFS general substrate transporter"/>
    <property type="match status" value="1"/>
</dbReference>
<dbReference type="PANTHER" id="PTHR23513:SF11">
    <property type="entry name" value="STAPHYLOFERRIN A TRANSPORTER"/>
    <property type="match status" value="1"/>
</dbReference>
<sequence length="419" mass="44152">MAPLFISRIVSSASVGFGQLALAWGVMDLGYGARGLSLVMACNAFPALLIICGGVAGDRFRRHYVLMGAETLACLSWLAIGAALFTGRAPLALLCVLAAVGGVATALFLPTLRGIIADLLDSPNRPAGNALINQTQSIGLLIGLVSSGAMVTAVGPAWSASMRGVLCGLSVVLLSRLATSRPSEPGTGPLRDLRNGWREFGARPWVWIMTLQYTAITTAVVCYTKIAGPLYATDGHGGAWSWGIISACEPLGAVMGALVGARWRPGWPMSAAALLPVSVAFPMLLMGSGAPWPLIAAAAVVPGVLQAVYYVLWATALQERIALDVLVRVNSWNMVASYLLMPLIMLVSGRLATILGAEALAFWSGTTAIIATLYALIWLRFIAWRENPSEIETKRLWRKQTSSASSEEAGSDIGSNTQP</sequence>
<keyword evidence="4 7" id="KW-1133">Transmembrane helix</keyword>
<evidence type="ECO:0000256" key="7">
    <source>
        <dbReference type="SAM" id="Phobius"/>
    </source>
</evidence>
<feature type="transmembrane region" description="Helical" evidence="7">
    <location>
        <begin position="64"/>
        <end position="85"/>
    </location>
</feature>
<proteinExistence type="predicted"/>
<evidence type="ECO:0000256" key="5">
    <source>
        <dbReference type="ARBA" id="ARBA00023136"/>
    </source>
</evidence>
<gene>
    <name evidence="8" type="ORF">BJY14_007748</name>
</gene>
<feature type="transmembrane region" description="Helical" evidence="7">
    <location>
        <begin position="292"/>
        <end position="313"/>
    </location>
</feature>
<dbReference type="CDD" id="cd06173">
    <property type="entry name" value="MFS_MefA_like"/>
    <property type="match status" value="1"/>
</dbReference>
<keyword evidence="3 7" id="KW-0812">Transmembrane</keyword>
<dbReference type="GO" id="GO:0022857">
    <property type="term" value="F:transmembrane transporter activity"/>
    <property type="evidence" value="ECO:0007669"/>
    <property type="project" value="InterPro"/>
</dbReference>
<accession>A0A7Y9EPX0</accession>
<dbReference type="Gene3D" id="1.20.1250.20">
    <property type="entry name" value="MFS general substrate transporter like domains"/>
    <property type="match status" value="1"/>
</dbReference>